<keyword evidence="10" id="KW-0963">Cytoplasm</keyword>
<keyword evidence="9" id="KW-0009">Actin-binding</keyword>
<dbReference type="Proteomes" id="UP000807306">
    <property type="component" value="Unassembled WGS sequence"/>
</dbReference>
<feature type="region of interest" description="Disordered" evidence="12">
    <location>
        <begin position="1012"/>
        <end position="1076"/>
    </location>
</feature>
<evidence type="ECO:0000256" key="11">
    <source>
        <dbReference type="PROSITE-ProRule" id="PRU00192"/>
    </source>
</evidence>
<evidence type="ECO:0000313" key="14">
    <source>
        <dbReference type="EMBL" id="KAF9534358.1"/>
    </source>
</evidence>
<evidence type="ECO:0000256" key="10">
    <source>
        <dbReference type="ARBA" id="ARBA00023212"/>
    </source>
</evidence>
<evidence type="ECO:0000256" key="6">
    <source>
        <dbReference type="ARBA" id="ARBA00022443"/>
    </source>
</evidence>
<comment type="subcellular location">
    <subcellularLocation>
        <location evidence="3">Cell membrane</location>
        <topology evidence="3">Peripheral membrane protein</topology>
        <orientation evidence="3">Cytoplasmic side</orientation>
    </subcellularLocation>
    <subcellularLocation>
        <location evidence="2">Cytoplasm</location>
        <location evidence="2">Cytoskeleton</location>
        <location evidence="2">Actin patch</location>
    </subcellularLocation>
    <subcellularLocation>
        <location evidence="1">Endosome membrane</location>
        <topology evidence="1">Peripheral membrane protein</topology>
        <orientation evidence="1">Cytoplasmic side</orientation>
    </subcellularLocation>
</comment>
<evidence type="ECO:0000256" key="5">
    <source>
        <dbReference type="ARBA" id="ARBA00020357"/>
    </source>
</evidence>
<reference evidence="14" key="1">
    <citation type="submission" date="2020-11" db="EMBL/GenBank/DDBJ databases">
        <authorList>
            <consortium name="DOE Joint Genome Institute"/>
            <person name="Ahrendt S."/>
            <person name="Riley R."/>
            <person name="Andreopoulos W."/>
            <person name="Labutti K."/>
            <person name="Pangilinan J."/>
            <person name="Ruiz-Duenas F.J."/>
            <person name="Barrasa J.M."/>
            <person name="Sanchez-Garcia M."/>
            <person name="Camarero S."/>
            <person name="Miyauchi S."/>
            <person name="Serrano A."/>
            <person name="Linde D."/>
            <person name="Babiker R."/>
            <person name="Drula E."/>
            <person name="Ayuso-Fernandez I."/>
            <person name="Pacheco R."/>
            <person name="Padilla G."/>
            <person name="Ferreira P."/>
            <person name="Barriuso J."/>
            <person name="Kellner H."/>
            <person name="Castanera R."/>
            <person name="Alfaro M."/>
            <person name="Ramirez L."/>
            <person name="Pisabarro A.G."/>
            <person name="Kuo A."/>
            <person name="Tritt A."/>
            <person name="Lipzen A."/>
            <person name="He G."/>
            <person name="Yan M."/>
            <person name="Ng V."/>
            <person name="Cullen D."/>
            <person name="Martin F."/>
            <person name="Rosso M.-N."/>
            <person name="Henrissat B."/>
            <person name="Hibbett D."/>
            <person name="Martinez A.T."/>
            <person name="Grigoriev I.V."/>
        </authorList>
    </citation>
    <scope>NUCLEOTIDE SEQUENCE</scope>
    <source>
        <strain evidence="14">CBS 506.95</strain>
    </source>
</reference>
<dbReference type="Gene3D" id="1.10.150.50">
    <property type="entry name" value="Transcription Factor, Ets-1"/>
    <property type="match status" value="1"/>
</dbReference>
<dbReference type="GO" id="GO:0003779">
    <property type="term" value="F:actin binding"/>
    <property type="evidence" value="ECO:0007669"/>
    <property type="project" value="UniProtKB-KW"/>
</dbReference>
<comment type="caution">
    <text evidence="14">The sequence shown here is derived from an EMBL/GenBank/DDBJ whole genome shotgun (WGS) entry which is preliminary data.</text>
</comment>
<proteinExistence type="inferred from homology"/>
<dbReference type="GO" id="GO:0010008">
    <property type="term" value="C:endosome membrane"/>
    <property type="evidence" value="ECO:0007669"/>
    <property type="project" value="UniProtKB-SubCell"/>
</dbReference>
<dbReference type="PROSITE" id="PS50002">
    <property type="entry name" value="SH3"/>
    <property type="match status" value="3"/>
</dbReference>
<dbReference type="Pfam" id="PF00018">
    <property type="entry name" value="SH3_1"/>
    <property type="match status" value="3"/>
</dbReference>
<dbReference type="GO" id="GO:0043130">
    <property type="term" value="F:ubiquitin binding"/>
    <property type="evidence" value="ECO:0007669"/>
    <property type="project" value="InterPro"/>
</dbReference>
<dbReference type="InterPro" id="IPR035800">
    <property type="entry name" value="Sla1_SH3_1"/>
</dbReference>
<sequence length="1076" mass="116372">MASEEPENYLAVLKAAYDYEPQSEDEIAIKQDQLLLLVEKVDEDWWRVKIKGSTQDTDSQIGLVPAAYVEQAEHNSVVKALYDYEAAAPGELSVNEADVLLVFETEEDWILVQDKNSEKAGYVPGNYVEVFDADESPESAATSRIVVPDSPPKPAYVDPGERVASAKVTADDIKTWSVSELDKKGKKKKGTLGVGNGSVFFASESDKTPVQKWQTKDVASVTSEKAKHVEIEIGGSNPVTLHFHAGTKDNAEAIIEKLHSSKALTSTPTEQHEPEQLEPQQVATKKASVHFSPAAPTIIPDPEVAEEEEEPEPEHDGEDVATALYDFTADGDDELSVTKDERLTILERDGEEWWKCRNSKGQEGVVPASYLEAATGSGNIMNGHAVATKDDDEDDEQARLADEHRRQQEEEERRQQEAEEAERRKTEDAAKARKAEAQRKAKEAADAAGAERKARQKKKEAAAARATSPPAQPTRADPPRMSSSSREDSRQSSDVNRPAPEQTRVWHDRTGQFRVEATFLGFKDGKLRLHKVNGVIVEVPSEKMSAEDMRYVEKVTEKKRSTAHAISDDDIPLAIAKSAQKSQPPQKKKPQIDWFDFFLSAGCDLDDCTRYAASFERDKMDETLLPDITEGTMRSLGLKEGDILRVKKAIDKRRPTDNLSKQSSHLQDQLKKDEELALQLQAQENSGRGSAPNLFAGPGGALKAPRRGRPQPSKTLPPANVDLSAISTASGHIQRTESPRPSSAQHTSSSMTLPVRPSSAAASSTISGFDDDAWTNRPSSTKPVKTVSPPPALAPPPVTAPAPASIQPAPAVVPVSTSNGTPSLANTTENDIMSQLARLSELRKNSTPQQQPQPAPSPSIITPPVSFQAGMGMGPSPSPIGQLANSRIVSPPPQQPYNGPRGPFAPVPANQGLLQPLIPTQTGFSGFVPTKPIMNNSPSPFQNQMSTPGFMHAQPTGFQTPSPIMMQPTGAYGGGPFAGGVPAFNGQNGNFGSMSTLPMQPQVTGFSMMNQMNPSPFANPGGMSSPPPLPSNQVKDNSPANVFAQMKSGTFGNDDNQNNGQSGWGQQQQYSGYTGY</sequence>
<dbReference type="GO" id="GO:0005886">
    <property type="term" value="C:plasma membrane"/>
    <property type="evidence" value="ECO:0007669"/>
    <property type="project" value="UniProtKB-SubCell"/>
</dbReference>
<evidence type="ECO:0000256" key="9">
    <source>
        <dbReference type="ARBA" id="ARBA00023203"/>
    </source>
</evidence>
<evidence type="ECO:0000259" key="13">
    <source>
        <dbReference type="PROSITE" id="PS50002"/>
    </source>
</evidence>
<feature type="compositionally biased region" description="Basic and acidic residues" evidence="12">
    <location>
        <begin position="397"/>
        <end position="453"/>
    </location>
</feature>
<evidence type="ECO:0000313" key="15">
    <source>
        <dbReference type="Proteomes" id="UP000807306"/>
    </source>
</evidence>
<dbReference type="InterPro" id="IPR013761">
    <property type="entry name" value="SAM/pointed_sf"/>
</dbReference>
<dbReference type="InterPro" id="IPR056996">
    <property type="entry name" value="PH_SLA1"/>
</dbReference>
<dbReference type="GO" id="GO:0042802">
    <property type="term" value="F:identical protein binding"/>
    <property type="evidence" value="ECO:0007669"/>
    <property type="project" value="InterPro"/>
</dbReference>
<dbReference type="InterPro" id="IPR036028">
    <property type="entry name" value="SH3-like_dom_sf"/>
</dbReference>
<dbReference type="Pfam" id="PF24081">
    <property type="entry name" value="PH_SLA1"/>
    <property type="match status" value="1"/>
</dbReference>
<dbReference type="GO" id="GO:0030674">
    <property type="term" value="F:protein-macromolecule adaptor activity"/>
    <property type="evidence" value="ECO:0007669"/>
    <property type="project" value="InterPro"/>
</dbReference>
<feature type="domain" description="SH3" evidence="13">
    <location>
        <begin position="316"/>
        <end position="376"/>
    </location>
</feature>
<feature type="compositionally biased region" description="Acidic residues" evidence="12">
    <location>
        <begin position="303"/>
        <end position="319"/>
    </location>
</feature>
<dbReference type="InterPro" id="IPR001452">
    <property type="entry name" value="SH3_domain"/>
</dbReference>
<evidence type="ECO:0000256" key="1">
    <source>
        <dbReference type="ARBA" id="ARBA00004125"/>
    </source>
</evidence>
<dbReference type="Pfam" id="PF03983">
    <property type="entry name" value="SHD1"/>
    <property type="match status" value="1"/>
</dbReference>
<comment type="similarity">
    <text evidence="4">Belongs to the SLA1 family.</text>
</comment>
<feature type="compositionally biased region" description="Low complexity" evidence="12">
    <location>
        <begin position="463"/>
        <end position="475"/>
    </location>
</feature>
<organism evidence="14 15">
    <name type="scientific">Crepidotus variabilis</name>
    <dbReference type="NCBI Taxonomy" id="179855"/>
    <lineage>
        <taxon>Eukaryota</taxon>
        <taxon>Fungi</taxon>
        <taxon>Dikarya</taxon>
        <taxon>Basidiomycota</taxon>
        <taxon>Agaricomycotina</taxon>
        <taxon>Agaricomycetes</taxon>
        <taxon>Agaricomycetidae</taxon>
        <taxon>Agaricales</taxon>
        <taxon>Agaricineae</taxon>
        <taxon>Crepidotaceae</taxon>
        <taxon>Crepidotus</taxon>
    </lineage>
</organism>
<dbReference type="OrthoDB" id="5971719at2759"/>
<evidence type="ECO:0000256" key="2">
    <source>
        <dbReference type="ARBA" id="ARBA00004134"/>
    </source>
</evidence>
<dbReference type="SMART" id="SM00326">
    <property type="entry name" value="SH3"/>
    <property type="match status" value="3"/>
</dbReference>
<feature type="domain" description="SH3" evidence="13">
    <location>
        <begin position="75"/>
        <end position="133"/>
    </location>
</feature>
<keyword evidence="6 11" id="KW-0728">SH3 domain</keyword>
<feature type="region of interest" description="Disordered" evidence="12">
    <location>
        <begin position="293"/>
        <end position="321"/>
    </location>
</feature>
<feature type="domain" description="SH3" evidence="13">
    <location>
        <begin position="8"/>
        <end position="74"/>
    </location>
</feature>
<dbReference type="EMBL" id="MU157826">
    <property type="protein sequence ID" value="KAF9534358.1"/>
    <property type="molecule type" value="Genomic_DNA"/>
</dbReference>
<feature type="compositionally biased region" description="Pro residues" evidence="12">
    <location>
        <begin position="788"/>
        <end position="800"/>
    </location>
</feature>
<accession>A0A9P6ET61</accession>
<feature type="compositionally biased region" description="Polar residues" evidence="12">
    <location>
        <begin position="739"/>
        <end position="752"/>
    </location>
</feature>
<dbReference type="InterPro" id="IPR007131">
    <property type="entry name" value="SHD1"/>
</dbReference>
<name>A0A9P6ET61_9AGAR</name>
<feature type="region of interest" description="Disordered" evidence="12">
    <location>
        <begin position="376"/>
        <end position="508"/>
    </location>
</feature>
<dbReference type="Gene3D" id="2.30.30.700">
    <property type="entry name" value="SLA1 homology domain 1"/>
    <property type="match status" value="1"/>
</dbReference>
<evidence type="ECO:0000256" key="7">
    <source>
        <dbReference type="ARBA" id="ARBA00022583"/>
    </source>
</evidence>
<keyword evidence="8" id="KW-0967">Endosome</keyword>
<feature type="region of interest" description="Disordered" evidence="12">
    <location>
        <begin position="684"/>
        <end position="805"/>
    </location>
</feature>
<evidence type="ECO:0000256" key="8">
    <source>
        <dbReference type="ARBA" id="ARBA00022753"/>
    </source>
</evidence>
<dbReference type="GO" id="GO:0006897">
    <property type="term" value="P:endocytosis"/>
    <property type="evidence" value="ECO:0007669"/>
    <property type="project" value="UniProtKB-KW"/>
</dbReference>
<dbReference type="GO" id="GO:0030479">
    <property type="term" value="C:actin cortical patch"/>
    <property type="evidence" value="ECO:0007669"/>
    <property type="project" value="UniProtKB-SubCell"/>
</dbReference>
<dbReference type="AlphaFoldDB" id="A0A9P6ET61"/>
<evidence type="ECO:0000256" key="4">
    <source>
        <dbReference type="ARBA" id="ARBA00007948"/>
    </source>
</evidence>
<evidence type="ECO:0000256" key="12">
    <source>
        <dbReference type="SAM" id="MobiDB-lite"/>
    </source>
</evidence>
<feature type="compositionally biased region" description="Low complexity" evidence="12">
    <location>
        <begin position="1049"/>
        <end position="1076"/>
    </location>
</feature>
<feature type="region of interest" description="Disordered" evidence="12">
    <location>
        <begin position="843"/>
        <end position="894"/>
    </location>
</feature>
<dbReference type="CDD" id="cd11773">
    <property type="entry name" value="SH3_Sla1p_1"/>
    <property type="match status" value="1"/>
</dbReference>
<dbReference type="SUPFAM" id="SSF50044">
    <property type="entry name" value="SH3-domain"/>
    <property type="match status" value="3"/>
</dbReference>
<dbReference type="Gene3D" id="2.30.30.40">
    <property type="entry name" value="SH3 Domains"/>
    <property type="match status" value="3"/>
</dbReference>
<keyword evidence="15" id="KW-1185">Reference proteome</keyword>
<dbReference type="PRINTS" id="PR00452">
    <property type="entry name" value="SH3DOMAIN"/>
</dbReference>
<dbReference type="PANTHER" id="PTHR15735:SF21">
    <property type="entry name" value="PROTEIN NERVOUS WRECK"/>
    <property type="match status" value="1"/>
</dbReference>
<keyword evidence="10" id="KW-0206">Cytoskeleton</keyword>
<keyword evidence="7" id="KW-0254">Endocytosis</keyword>
<gene>
    <name evidence="14" type="ORF">CPB83DRAFT_879575</name>
</gene>
<evidence type="ECO:0000256" key="3">
    <source>
        <dbReference type="ARBA" id="ARBA00004413"/>
    </source>
</evidence>
<protein>
    <recommendedName>
        <fullName evidence="5">Actin cytoskeleton-regulatory complex protein SLA1</fullName>
    </recommendedName>
</protein>
<dbReference type="CDD" id="cd00174">
    <property type="entry name" value="SH3"/>
    <property type="match status" value="2"/>
</dbReference>
<dbReference type="PANTHER" id="PTHR15735">
    <property type="entry name" value="FCH AND DOUBLE SH3 DOMAINS PROTEIN"/>
    <property type="match status" value="1"/>
</dbReference>